<feature type="transmembrane region" description="Helical" evidence="5">
    <location>
        <begin position="325"/>
        <end position="348"/>
    </location>
</feature>
<dbReference type="Pfam" id="PF07690">
    <property type="entry name" value="MFS_1"/>
    <property type="match status" value="1"/>
</dbReference>
<feature type="transmembrane region" description="Helical" evidence="5">
    <location>
        <begin position="135"/>
        <end position="155"/>
    </location>
</feature>
<evidence type="ECO:0000256" key="4">
    <source>
        <dbReference type="ARBA" id="ARBA00023136"/>
    </source>
</evidence>
<proteinExistence type="predicted"/>
<feature type="transmembrane region" description="Helical" evidence="5">
    <location>
        <begin position="40"/>
        <end position="62"/>
    </location>
</feature>
<dbReference type="InterPro" id="IPR011701">
    <property type="entry name" value="MFS"/>
</dbReference>
<dbReference type="RefSeq" id="WP_119313953.1">
    <property type="nucleotide sequence ID" value="NZ_QXDL01000019.1"/>
</dbReference>
<dbReference type="PROSITE" id="PS50850">
    <property type="entry name" value="MFS"/>
    <property type="match status" value="1"/>
</dbReference>
<keyword evidence="2 5" id="KW-0812">Transmembrane</keyword>
<feature type="domain" description="Major facilitator superfamily (MFS) profile" evidence="6">
    <location>
        <begin position="9"/>
        <end position="379"/>
    </location>
</feature>
<dbReference type="OrthoDB" id="9770492at2"/>
<keyword evidence="3 5" id="KW-1133">Transmembrane helix</keyword>
<keyword evidence="4 5" id="KW-0472">Membrane</keyword>
<accession>A0A399EY50</accession>
<dbReference type="SUPFAM" id="SSF103473">
    <property type="entry name" value="MFS general substrate transporter"/>
    <property type="match status" value="1"/>
</dbReference>
<dbReference type="InterPro" id="IPR036259">
    <property type="entry name" value="MFS_trans_sf"/>
</dbReference>
<feature type="transmembrane region" description="Helical" evidence="5">
    <location>
        <begin position="269"/>
        <end position="285"/>
    </location>
</feature>
<feature type="transmembrane region" description="Helical" evidence="5">
    <location>
        <begin position="12"/>
        <end position="34"/>
    </location>
</feature>
<protein>
    <submittedName>
        <fullName evidence="7">Fosmidomycin resistance protein</fullName>
    </submittedName>
</protein>
<dbReference type="InterPro" id="IPR020846">
    <property type="entry name" value="MFS_dom"/>
</dbReference>
<dbReference type="PANTHER" id="PTHR43129:SF1">
    <property type="entry name" value="FOSMIDOMYCIN RESISTANCE PROTEIN"/>
    <property type="match status" value="1"/>
</dbReference>
<sequence length="387" mass="40447">MASEIHRKSLAAITLSHITVDMQTGALPILLPLLLTGFGLSYAGAAAIMTANQVVIAVAQPLFGLLGDRRSYKWLVWAGCLLTGVAMASVLWLPSYGLVVLAVILSGLGSAAFHPEALSRVRAISGSKAASATSVFFSGGNIGFAVGPILATVLLERLGKPGIFLMLVPTAIGLALLASQWRFITRDLPRKVRPAGHKAPLALGLVTFLMSLITLRMVVTGGLQTFIPLYYSPQLGNEATALMVTVLLIFGAVGTLSGGLLADRLGRRPTMIVTILLALLCLWGFSHSEGWLRLVFLGITGASLSSIWPLIVVMMQEAMPGNVGLASGLSLGTSYGATGLGVAALGAFADHFGLAQTMTLITLMPLAIFVLTLFVPEKMAKPAVASD</sequence>
<feature type="transmembrane region" description="Helical" evidence="5">
    <location>
        <begin position="239"/>
        <end position="262"/>
    </location>
</feature>
<dbReference type="EMBL" id="QXDL01000019">
    <property type="protein sequence ID" value="RIH89527.1"/>
    <property type="molecule type" value="Genomic_DNA"/>
</dbReference>
<evidence type="ECO:0000256" key="2">
    <source>
        <dbReference type="ARBA" id="ARBA00022692"/>
    </source>
</evidence>
<feature type="transmembrane region" description="Helical" evidence="5">
    <location>
        <begin position="199"/>
        <end position="219"/>
    </location>
</feature>
<gene>
    <name evidence="7" type="primary">fsr_2</name>
    <name evidence="7" type="ORF">Mterra_00738</name>
</gene>
<reference evidence="7 8" key="1">
    <citation type="submission" date="2018-08" db="EMBL/GenBank/DDBJ databases">
        <title>Meiothermus terrae DSM 26712 genome sequencing project.</title>
        <authorList>
            <person name="Da Costa M.S."/>
            <person name="Albuquerque L."/>
            <person name="Raposo P."/>
            <person name="Froufe H.J.C."/>
            <person name="Barroso C.S."/>
            <person name="Egas C."/>
        </authorList>
    </citation>
    <scope>NUCLEOTIDE SEQUENCE [LARGE SCALE GENOMIC DNA]</scope>
    <source>
        <strain evidence="7 8">DSM 26712</strain>
    </source>
</reference>
<dbReference type="Proteomes" id="UP000265715">
    <property type="component" value="Unassembled WGS sequence"/>
</dbReference>
<feature type="transmembrane region" description="Helical" evidence="5">
    <location>
        <begin position="74"/>
        <end position="92"/>
    </location>
</feature>
<feature type="transmembrane region" description="Helical" evidence="5">
    <location>
        <begin position="354"/>
        <end position="375"/>
    </location>
</feature>
<evidence type="ECO:0000256" key="3">
    <source>
        <dbReference type="ARBA" id="ARBA00022989"/>
    </source>
</evidence>
<name>A0A399EY50_9DEIN</name>
<evidence type="ECO:0000313" key="7">
    <source>
        <dbReference type="EMBL" id="RIH89527.1"/>
    </source>
</evidence>
<dbReference type="GO" id="GO:0022857">
    <property type="term" value="F:transmembrane transporter activity"/>
    <property type="evidence" value="ECO:0007669"/>
    <property type="project" value="InterPro"/>
</dbReference>
<organism evidence="7 8">
    <name type="scientific">Calidithermus terrae</name>
    <dbReference type="NCBI Taxonomy" id="1408545"/>
    <lineage>
        <taxon>Bacteria</taxon>
        <taxon>Thermotogati</taxon>
        <taxon>Deinococcota</taxon>
        <taxon>Deinococci</taxon>
        <taxon>Thermales</taxon>
        <taxon>Thermaceae</taxon>
        <taxon>Calidithermus</taxon>
    </lineage>
</organism>
<evidence type="ECO:0000256" key="1">
    <source>
        <dbReference type="ARBA" id="ARBA00004141"/>
    </source>
</evidence>
<comment type="caution">
    <text evidence="7">The sequence shown here is derived from an EMBL/GenBank/DDBJ whole genome shotgun (WGS) entry which is preliminary data.</text>
</comment>
<feature type="transmembrane region" description="Helical" evidence="5">
    <location>
        <begin position="161"/>
        <end position="178"/>
    </location>
</feature>
<dbReference type="InterPro" id="IPR005829">
    <property type="entry name" value="Sugar_transporter_CS"/>
</dbReference>
<feature type="transmembrane region" description="Helical" evidence="5">
    <location>
        <begin position="98"/>
        <end position="114"/>
    </location>
</feature>
<evidence type="ECO:0000259" key="6">
    <source>
        <dbReference type="PROSITE" id="PS50850"/>
    </source>
</evidence>
<dbReference type="CDD" id="cd17478">
    <property type="entry name" value="MFS_FsR"/>
    <property type="match status" value="1"/>
</dbReference>
<evidence type="ECO:0000256" key="5">
    <source>
        <dbReference type="SAM" id="Phobius"/>
    </source>
</evidence>
<dbReference type="PROSITE" id="PS00216">
    <property type="entry name" value="SUGAR_TRANSPORT_1"/>
    <property type="match status" value="1"/>
</dbReference>
<evidence type="ECO:0000313" key="8">
    <source>
        <dbReference type="Proteomes" id="UP000265715"/>
    </source>
</evidence>
<dbReference type="AlphaFoldDB" id="A0A399EY50"/>
<comment type="subcellular location">
    <subcellularLocation>
        <location evidence="1">Membrane</location>
        <topology evidence="1">Multi-pass membrane protein</topology>
    </subcellularLocation>
</comment>
<dbReference type="GO" id="GO:0005886">
    <property type="term" value="C:plasma membrane"/>
    <property type="evidence" value="ECO:0007669"/>
    <property type="project" value="TreeGrafter"/>
</dbReference>
<keyword evidence="8" id="KW-1185">Reference proteome</keyword>
<dbReference type="PANTHER" id="PTHR43129">
    <property type="entry name" value="FOSMIDOMYCIN RESISTANCE PROTEIN"/>
    <property type="match status" value="1"/>
</dbReference>
<dbReference type="Gene3D" id="1.20.1250.20">
    <property type="entry name" value="MFS general substrate transporter like domains"/>
    <property type="match status" value="2"/>
</dbReference>
<feature type="transmembrane region" description="Helical" evidence="5">
    <location>
        <begin position="291"/>
        <end position="313"/>
    </location>
</feature>